<dbReference type="GO" id="GO:0043235">
    <property type="term" value="C:receptor complex"/>
    <property type="evidence" value="ECO:0007669"/>
    <property type="project" value="TreeGrafter"/>
</dbReference>
<evidence type="ECO:0000313" key="7">
    <source>
        <dbReference type="Proteomes" id="UP001233999"/>
    </source>
</evidence>
<dbReference type="PROSITE" id="PS00109">
    <property type="entry name" value="PROTEIN_KINASE_TYR"/>
    <property type="match status" value="1"/>
</dbReference>
<dbReference type="Proteomes" id="UP001233999">
    <property type="component" value="Unassembled WGS sequence"/>
</dbReference>
<keyword evidence="3" id="KW-0067">ATP-binding</keyword>
<evidence type="ECO:0000256" key="4">
    <source>
        <dbReference type="SAM" id="Phobius"/>
    </source>
</evidence>
<evidence type="ECO:0000256" key="3">
    <source>
        <dbReference type="PROSITE-ProRule" id="PRU10141"/>
    </source>
</evidence>
<accession>A0AAD8EC86</accession>
<comment type="caution">
    <text evidence="6">The sequence shown here is derived from an EMBL/GenBank/DDBJ whole genome shotgun (WGS) entry which is preliminary data.</text>
</comment>
<evidence type="ECO:0000256" key="1">
    <source>
        <dbReference type="ARBA" id="ARBA00004167"/>
    </source>
</evidence>
<dbReference type="PROSITE" id="PS00107">
    <property type="entry name" value="PROTEIN_KINASE_ATP"/>
    <property type="match status" value="1"/>
</dbReference>
<feature type="binding site" evidence="3">
    <location>
        <position position="298"/>
    </location>
    <ligand>
        <name>ATP</name>
        <dbReference type="ChEBI" id="CHEBI:30616"/>
    </ligand>
</feature>
<keyword evidence="7" id="KW-1185">Reference proteome</keyword>
<dbReference type="Pfam" id="PF07714">
    <property type="entry name" value="PK_Tyr_Ser-Thr"/>
    <property type="match status" value="2"/>
</dbReference>
<dbReference type="InterPro" id="IPR017441">
    <property type="entry name" value="Protein_kinase_ATP_BS"/>
</dbReference>
<dbReference type="InterPro" id="IPR050122">
    <property type="entry name" value="RTK"/>
</dbReference>
<feature type="transmembrane region" description="Helical" evidence="4">
    <location>
        <begin position="164"/>
        <end position="186"/>
    </location>
</feature>
<dbReference type="PANTHER" id="PTHR24416:SF594">
    <property type="entry name" value="PROTEIN KINASE DOMAIN-CONTAINING PROTEIN"/>
    <property type="match status" value="1"/>
</dbReference>
<dbReference type="Gene3D" id="3.30.200.20">
    <property type="entry name" value="Phosphorylase Kinase, domain 1"/>
    <property type="match status" value="1"/>
</dbReference>
<proteinExistence type="predicted"/>
<name>A0AAD8EC86_DIPPU</name>
<keyword evidence="4" id="KW-0812">Transmembrane</keyword>
<dbReference type="GO" id="GO:0004714">
    <property type="term" value="F:transmembrane receptor protein tyrosine kinase activity"/>
    <property type="evidence" value="ECO:0007669"/>
    <property type="project" value="UniProtKB-EC"/>
</dbReference>
<feature type="domain" description="Protein kinase" evidence="5">
    <location>
        <begin position="263"/>
        <end position="622"/>
    </location>
</feature>
<dbReference type="SUPFAM" id="SSF56112">
    <property type="entry name" value="Protein kinase-like (PK-like)"/>
    <property type="match status" value="1"/>
</dbReference>
<protein>
    <recommendedName>
        <fullName evidence="5">Protein kinase domain-containing protein</fullName>
    </recommendedName>
</protein>
<feature type="non-terminal residue" evidence="6">
    <location>
        <position position="1"/>
    </location>
</feature>
<dbReference type="InterPro" id="IPR000719">
    <property type="entry name" value="Prot_kinase_dom"/>
</dbReference>
<dbReference type="InterPro" id="IPR011009">
    <property type="entry name" value="Kinase-like_dom_sf"/>
</dbReference>
<sequence>CVGQVCSCRHAEGLPKPTSVAARALDSRNVTTTWHLSSSENEEAANLTKFLVKIYWLYWFVVSELILVVTTWRRCQCTLRLHFDPFNNIITLSILLPFDFEYKLLFSAPVKLHPNITYKLEVSVLDNRGCGGPAENAMFSLPVHAMILSTAPPVVVDNGSLQRVLVTVLPIVTFLVVCMLAALTLWQRCGGCIRRKLRDGRLQPIHSSWRGVYKAVSIDSGNVRLSRNFPMLQERNVIYVEKEIEEAQARGDADVFEVSYSRLELGRQIGKGAFGRVFLARAEAIAGIPGYLTVAVKKLKNKANADEVEEFLSEIAMMKRVGRHPNVVTMLGCCTLKQPYCMLMEYIPCGDLLQYLRQLRVEYERRTGGAFAISSTMLRPLPRYVDLQLPLTTNIDSEGSYIQPETQLCTSSGRPSITDTEWSVLTSDNGTVTSDVTLRRRLEYVLDPKELQSFAIQIARGMSHLEKKQITHRDLAARNVLIDENKVLKISDFGLSRNGIYINTKRKKVPLRWLSVEAMRDNLYSSKSDVWAFAIVLWEIGTLDGKRLEKPDNCSEELYGLMMQCWSHSADLRPSFAEIESHLDSVICRKRVYVDFSSLKPDYSFPPTEQQTEQVSNGKSSK</sequence>
<dbReference type="Gene3D" id="1.10.510.10">
    <property type="entry name" value="Transferase(Phosphotransferase) domain 1"/>
    <property type="match status" value="1"/>
</dbReference>
<dbReference type="GO" id="GO:0005524">
    <property type="term" value="F:ATP binding"/>
    <property type="evidence" value="ECO:0007669"/>
    <property type="project" value="UniProtKB-UniRule"/>
</dbReference>
<dbReference type="EMBL" id="JASPKZ010007295">
    <property type="protein sequence ID" value="KAJ9585160.1"/>
    <property type="molecule type" value="Genomic_DNA"/>
</dbReference>
<evidence type="ECO:0000259" key="5">
    <source>
        <dbReference type="PROSITE" id="PS50011"/>
    </source>
</evidence>
<keyword evidence="4" id="KW-1133">Transmembrane helix</keyword>
<reference evidence="6" key="1">
    <citation type="journal article" date="2023" name="IScience">
        <title>Live-bearing cockroach genome reveals convergent evolutionary mechanisms linked to viviparity in insects and beyond.</title>
        <authorList>
            <person name="Fouks B."/>
            <person name="Harrison M.C."/>
            <person name="Mikhailova A.A."/>
            <person name="Marchal E."/>
            <person name="English S."/>
            <person name="Carruthers M."/>
            <person name="Jennings E.C."/>
            <person name="Chiamaka E.L."/>
            <person name="Frigard R.A."/>
            <person name="Pippel M."/>
            <person name="Attardo G.M."/>
            <person name="Benoit J.B."/>
            <person name="Bornberg-Bauer E."/>
            <person name="Tobe S.S."/>
        </authorList>
    </citation>
    <scope>NUCLEOTIDE SEQUENCE</scope>
    <source>
        <strain evidence="6">Stay&amp;Tobe</strain>
    </source>
</reference>
<dbReference type="AlphaFoldDB" id="A0AAD8EC86"/>
<dbReference type="InterPro" id="IPR020635">
    <property type="entry name" value="Tyr_kinase_cat_dom"/>
</dbReference>
<dbReference type="SMART" id="SM00219">
    <property type="entry name" value="TyrKc"/>
    <property type="match status" value="1"/>
</dbReference>
<dbReference type="InterPro" id="IPR008266">
    <property type="entry name" value="Tyr_kinase_AS"/>
</dbReference>
<reference evidence="6" key="2">
    <citation type="submission" date="2023-05" db="EMBL/GenBank/DDBJ databases">
        <authorList>
            <person name="Fouks B."/>
        </authorList>
    </citation>
    <scope>NUCLEOTIDE SEQUENCE</scope>
    <source>
        <strain evidence="6">Stay&amp;Tobe</strain>
        <tissue evidence="6">Testes</tissue>
    </source>
</reference>
<gene>
    <name evidence="6" type="ORF">L9F63_003051</name>
</gene>
<dbReference type="GO" id="GO:0007169">
    <property type="term" value="P:cell surface receptor protein tyrosine kinase signaling pathway"/>
    <property type="evidence" value="ECO:0007669"/>
    <property type="project" value="TreeGrafter"/>
</dbReference>
<comment type="catalytic activity">
    <reaction evidence="2">
        <text>L-tyrosyl-[protein] + ATP = O-phospho-L-tyrosyl-[protein] + ADP + H(+)</text>
        <dbReference type="Rhea" id="RHEA:10596"/>
        <dbReference type="Rhea" id="RHEA-COMP:10136"/>
        <dbReference type="Rhea" id="RHEA-COMP:20101"/>
        <dbReference type="ChEBI" id="CHEBI:15378"/>
        <dbReference type="ChEBI" id="CHEBI:30616"/>
        <dbReference type="ChEBI" id="CHEBI:46858"/>
        <dbReference type="ChEBI" id="CHEBI:61978"/>
        <dbReference type="ChEBI" id="CHEBI:456216"/>
        <dbReference type="EC" id="2.7.10.1"/>
    </reaction>
</comment>
<evidence type="ECO:0000313" key="6">
    <source>
        <dbReference type="EMBL" id="KAJ9585160.1"/>
    </source>
</evidence>
<dbReference type="CDD" id="cd00192">
    <property type="entry name" value="PTKc"/>
    <property type="match status" value="1"/>
</dbReference>
<feature type="transmembrane region" description="Helical" evidence="4">
    <location>
        <begin position="54"/>
        <end position="72"/>
    </location>
</feature>
<keyword evidence="4" id="KW-0472">Membrane</keyword>
<dbReference type="PANTHER" id="PTHR24416">
    <property type="entry name" value="TYROSINE-PROTEIN KINASE RECEPTOR"/>
    <property type="match status" value="1"/>
</dbReference>
<dbReference type="InterPro" id="IPR001245">
    <property type="entry name" value="Ser-Thr/Tyr_kinase_cat_dom"/>
</dbReference>
<dbReference type="PROSITE" id="PS50011">
    <property type="entry name" value="PROTEIN_KINASE_DOM"/>
    <property type="match status" value="1"/>
</dbReference>
<organism evidence="6 7">
    <name type="scientific">Diploptera punctata</name>
    <name type="common">Pacific beetle cockroach</name>
    <dbReference type="NCBI Taxonomy" id="6984"/>
    <lineage>
        <taxon>Eukaryota</taxon>
        <taxon>Metazoa</taxon>
        <taxon>Ecdysozoa</taxon>
        <taxon>Arthropoda</taxon>
        <taxon>Hexapoda</taxon>
        <taxon>Insecta</taxon>
        <taxon>Pterygota</taxon>
        <taxon>Neoptera</taxon>
        <taxon>Polyneoptera</taxon>
        <taxon>Dictyoptera</taxon>
        <taxon>Blattodea</taxon>
        <taxon>Blaberoidea</taxon>
        <taxon>Blaberidae</taxon>
        <taxon>Diplopterinae</taxon>
        <taxon>Diploptera</taxon>
    </lineage>
</organism>
<dbReference type="GO" id="GO:0005886">
    <property type="term" value="C:plasma membrane"/>
    <property type="evidence" value="ECO:0007669"/>
    <property type="project" value="TreeGrafter"/>
</dbReference>
<keyword evidence="3" id="KW-0547">Nucleotide-binding</keyword>
<evidence type="ECO:0000256" key="2">
    <source>
        <dbReference type="ARBA" id="ARBA00051243"/>
    </source>
</evidence>
<comment type="subcellular location">
    <subcellularLocation>
        <location evidence="1">Membrane</location>
        <topology evidence="1">Single-pass membrane protein</topology>
    </subcellularLocation>
</comment>